<dbReference type="OrthoDB" id="3226582at2759"/>
<dbReference type="STRING" id="47428.A0A284QPC7"/>
<evidence type="ECO:0000313" key="4">
    <source>
        <dbReference type="Proteomes" id="UP000219338"/>
    </source>
</evidence>
<feature type="transmembrane region" description="Helical" evidence="2">
    <location>
        <begin position="64"/>
        <end position="86"/>
    </location>
</feature>
<feature type="transmembrane region" description="Helical" evidence="2">
    <location>
        <begin position="173"/>
        <end position="200"/>
    </location>
</feature>
<proteinExistence type="predicted"/>
<evidence type="ECO:0000313" key="3">
    <source>
        <dbReference type="EMBL" id="SJK98325.1"/>
    </source>
</evidence>
<organism evidence="3 4">
    <name type="scientific">Armillaria ostoyae</name>
    <name type="common">Armillaria root rot fungus</name>
    <dbReference type="NCBI Taxonomy" id="47428"/>
    <lineage>
        <taxon>Eukaryota</taxon>
        <taxon>Fungi</taxon>
        <taxon>Dikarya</taxon>
        <taxon>Basidiomycota</taxon>
        <taxon>Agaricomycotina</taxon>
        <taxon>Agaricomycetes</taxon>
        <taxon>Agaricomycetidae</taxon>
        <taxon>Agaricales</taxon>
        <taxon>Marasmiineae</taxon>
        <taxon>Physalacriaceae</taxon>
        <taxon>Armillaria</taxon>
    </lineage>
</organism>
<reference evidence="4" key="1">
    <citation type="journal article" date="2017" name="Nat. Ecol. Evol.">
        <title>Genome expansion and lineage-specific genetic innovations in the forest pathogenic fungi Armillaria.</title>
        <authorList>
            <person name="Sipos G."/>
            <person name="Prasanna A.N."/>
            <person name="Walter M.C."/>
            <person name="O'Connor E."/>
            <person name="Balint B."/>
            <person name="Krizsan K."/>
            <person name="Kiss B."/>
            <person name="Hess J."/>
            <person name="Varga T."/>
            <person name="Slot J."/>
            <person name="Riley R."/>
            <person name="Boka B."/>
            <person name="Rigling D."/>
            <person name="Barry K."/>
            <person name="Lee J."/>
            <person name="Mihaltcheva S."/>
            <person name="LaButti K."/>
            <person name="Lipzen A."/>
            <person name="Waldron R."/>
            <person name="Moloney N.M."/>
            <person name="Sperisen C."/>
            <person name="Kredics L."/>
            <person name="Vagvoelgyi C."/>
            <person name="Patrignani A."/>
            <person name="Fitzpatrick D."/>
            <person name="Nagy I."/>
            <person name="Doyle S."/>
            <person name="Anderson J.B."/>
            <person name="Grigoriev I.V."/>
            <person name="Gueldener U."/>
            <person name="Muensterkoetter M."/>
            <person name="Nagy L.G."/>
        </authorList>
    </citation>
    <scope>NUCLEOTIDE SEQUENCE [LARGE SCALE GENOMIC DNA]</scope>
    <source>
        <strain evidence="4">C18/9</strain>
    </source>
</reference>
<dbReference type="Proteomes" id="UP000219338">
    <property type="component" value="Unassembled WGS sequence"/>
</dbReference>
<evidence type="ECO:0000256" key="1">
    <source>
        <dbReference type="SAM" id="MobiDB-lite"/>
    </source>
</evidence>
<dbReference type="AlphaFoldDB" id="A0A284QPC7"/>
<dbReference type="OMA" id="WAGYYVD"/>
<gene>
    <name evidence="3" type="ORF">ARMOST_01590</name>
</gene>
<keyword evidence="4" id="KW-1185">Reference proteome</keyword>
<name>A0A284QPC7_ARMOS</name>
<feature type="transmembrane region" description="Helical" evidence="2">
    <location>
        <begin position="141"/>
        <end position="161"/>
    </location>
</feature>
<feature type="compositionally biased region" description="Basic and acidic residues" evidence="1">
    <location>
        <begin position="356"/>
        <end position="368"/>
    </location>
</feature>
<keyword evidence="2" id="KW-1133">Transmembrane helix</keyword>
<sequence length="368" mass="40931">MTYQLDIPSDLSGSDITAVFQYLDAQLNTEIVYAFLYGIYTGIVAVTLWNIFTFKSQPIGRQVMVVAIVLLFIVTTINASFNWSYISSGFINNGQSFWSKYSVLVFSENIYLGMGITGAINTILADSIIIWRCWMVWGRRWLVVLPPILLLISGIALKLIDTYQGYTTGSDDVLVFVLYLSFTLATTIWCTTLIICRILAVVRGSDGVGGGVGVYRHVIEVLIESSALYSVFLILLMAFEVRGDWAGYYVDAMSGIARGIAPTLLVGRVATGHSRSEQSWQGSVMSSLHFGTRRFRARDPSSIEVETLQSVGINGDWEVERGEMDRHTRSRTESQEYYPPSDVTLQDDLEAQSESVDDHNGEPVGHTD</sequence>
<keyword evidence="2" id="KW-0812">Transmembrane</keyword>
<feature type="transmembrane region" description="Helical" evidence="2">
    <location>
        <begin position="110"/>
        <end position="134"/>
    </location>
</feature>
<evidence type="ECO:0000256" key="2">
    <source>
        <dbReference type="SAM" id="Phobius"/>
    </source>
</evidence>
<dbReference type="EMBL" id="FUEG01000001">
    <property type="protein sequence ID" value="SJK98325.1"/>
    <property type="molecule type" value="Genomic_DNA"/>
</dbReference>
<protein>
    <submittedName>
        <fullName evidence="3">Uncharacterized protein</fullName>
    </submittedName>
</protein>
<feature type="compositionally biased region" description="Basic and acidic residues" evidence="1">
    <location>
        <begin position="319"/>
        <end position="334"/>
    </location>
</feature>
<keyword evidence="2" id="KW-0472">Membrane</keyword>
<accession>A0A284QPC7</accession>
<feature type="transmembrane region" description="Helical" evidence="2">
    <location>
        <begin position="221"/>
        <end position="239"/>
    </location>
</feature>
<feature type="region of interest" description="Disordered" evidence="1">
    <location>
        <begin position="319"/>
        <end position="368"/>
    </location>
</feature>
<feature type="transmembrane region" description="Helical" evidence="2">
    <location>
        <begin position="31"/>
        <end position="52"/>
    </location>
</feature>